<name>A0ABR4BB29_9LECA</name>
<sequence>MELKRFSPERKFEKKEFVRFERRPETSWALEIGDINDTKNPPKGVQYSRHSLVELDAEVNYSLLQAPIVARV</sequence>
<evidence type="ECO:0000313" key="2">
    <source>
        <dbReference type="Proteomes" id="UP001590951"/>
    </source>
</evidence>
<gene>
    <name evidence="1" type="ORF">ABVK25_004399</name>
</gene>
<comment type="caution">
    <text evidence="1">The sequence shown here is derived from an EMBL/GenBank/DDBJ whole genome shotgun (WGS) entry which is preliminary data.</text>
</comment>
<protein>
    <submittedName>
        <fullName evidence="1">Uncharacterized protein</fullName>
    </submittedName>
</protein>
<proteinExistence type="predicted"/>
<dbReference type="EMBL" id="JBHFEH010000012">
    <property type="protein sequence ID" value="KAL2055061.1"/>
    <property type="molecule type" value="Genomic_DNA"/>
</dbReference>
<accession>A0ABR4BB29</accession>
<evidence type="ECO:0000313" key="1">
    <source>
        <dbReference type="EMBL" id="KAL2055061.1"/>
    </source>
</evidence>
<organism evidence="1 2">
    <name type="scientific">Lepraria finkii</name>
    <dbReference type="NCBI Taxonomy" id="1340010"/>
    <lineage>
        <taxon>Eukaryota</taxon>
        <taxon>Fungi</taxon>
        <taxon>Dikarya</taxon>
        <taxon>Ascomycota</taxon>
        <taxon>Pezizomycotina</taxon>
        <taxon>Lecanoromycetes</taxon>
        <taxon>OSLEUM clade</taxon>
        <taxon>Lecanoromycetidae</taxon>
        <taxon>Lecanorales</taxon>
        <taxon>Lecanorineae</taxon>
        <taxon>Stereocaulaceae</taxon>
        <taxon>Lepraria</taxon>
    </lineage>
</organism>
<dbReference type="Proteomes" id="UP001590951">
    <property type="component" value="Unassembled WGS sequence"/>
</dbReference>
<keyword evidence="2" id="KW-1185">Reference proteome</keyword>
<reference evidence="1 2" key="1">
    <citation type="submission" date="2024-09" db="EMBL/GenBank/DDBJ databases">
        <title>Rethinking Asexuality: The Enigmatic Case of Functional Sexual Genes in Lepraria (Stereocaulaceae).</title>
        <authorList>
            <person name="Doellman M."/>
            <person name="Sun Y."/>
            <person name="Barcenas-Pena A."/>
            <person name="Lumbsch H.T."/>
            <person name="Grewe F."/>
        </authorList>
    </citation>
    <scope>NUCLEOTIDE SEQUENCE [LARGE SCALE GENOMIC DNA]</scope>
    <source>
        <strain evidence="1 2">Grewe 0041</strain>
    </source>
</reference>